<dbReference type="Proteomes" id="UP001365405">
    <property type="component" value="Unassembled WGS sequence"/>
</dbReference>
<dbReference type="PIRSF" id="PIRSF007580">
    <property type="entry name" value="UCP07580"/>
    <property type="match status" value="1"/>
</dbReference>
<dbReference type="InterPro" id="IPR016516">
    <property type="entry name" value="UCP07580"/>
</dbReference>
<keyword evidence="2" id="KW-1185">Reference proteome</keyword>
<name>A0ABU9CG41_9BURK</name>
<dbReference type="EC" id="3.-.-.-" evidence="1"/>
<reference evidence="1 2" key="1">
    <citation type="submission" date="2024-04" db="EMBL/GenBank/DDBJ databases">
        <title>Novel species of the genus Ideonella isolated from streams.</title>
        <authorList>
            <person name="Lu H."/>
        </authorList>
    </citation>
    <scope>NUCLEOTIDE SEQUENCE [LARGE SCALE GENOMIC DNA]</scope>
    <source>
        <strain evidence="1 2">DXS22W</strain>
    </source>
</reference>
<gene>
    <name evidence="1" type="ORF">AACH10_11360</name>
</gene>
<protein>
    <submittedName>
        <fullName evidence="1">Metal-dependent hydrolase</fullName>
        <ecNumber evidence="1">3.-.-.-</ecNumber>
    </submittedName>
</protein>
<organism evidence="1 2">
    <name type="scientific">Pseudaquabacterium inlustre</name>
    <dbReference type="NCBI Taxonomy" id="2984192"/>
    <lineage>
        <taxon>Bacteria</taxon>
        <taxon>Pseudomonadati</taxon>
        <taxon>Pseudomonadota</taxon>
        <taxon>Betaproteobacteria</taxon>
        <taxon>Burkholderiales</taxon>
        <taxon>Sphaerotilaceae</taxon>
        <taxon>Pseudaquabacterium</taxon>
    </lineage>
</organism>
<evidence type="ECO:0000313" key="1">
    <source>
        <dbReference type="EMBL" id="MEK8050834.1"/>
    </source>
</evidence>
<dbReference type="Pfam" id="PF10118">
    <property type="entry name" value="Metal_hydrol"/>
    <property type="match status" value="1"/>
</dbReference>
<evidence type="ECO:0000313" key="2">
    <source>
        <dbReference type="Proteomes" id="UP001365405"/>
    </source>
</evidence>
<sequence length="275" mass="31710">MMTDLPVRRLLVDLETPFARHWNGGDPFRSAFFNALSMSFPFGEQFFIDSVRAGLQTLPEAQRAPFEAEVKGFIGQEATHRRLHSLYNAQLEQQGLKNHWEPRSRRRLARLDGKDVRLHLAVTAAAEHFTAILAEYLLARDEPLAGADPRMALLWRWHASEESEHRSTAFELYRALGGNEEWRLRIFRVVSFNFVCDALRQTVNNLWHDGTWWRPSTWVSGWRVLFGRGGLVPQMYGPWRAYLQADFHPAEHGGQAGLDWLRDNADRFTLVGRAA</sequence>
<dbReference type="PANTHER" id="PTHR39456:SF1">
    <property type="entry name" value="METAL-DEPENDENT HYDROLASE"/>
    <property type="match status" value="1"/>
</dbReference>
<dbReference type="GO" id="GO:0016787">
    <property type="term" value="F:hydrolase activity"/>
    <property type="evidence" value="ECO:0007669"/>
    <property type="project" value="UniProtKB-KW"/>
</dbReference>
<keyword evidence="1" id="KW-0378">Hydrolase</keyword>
<accession>A0ABU9CG41</accession>
<dbReference type="PANTHER" id="PTHR39456">
    <property type="entry name" value="METAL-DEPENDENT HYDROLASE"/>
    <property type="match status" value="1"/>
</dbReference>
<dbReference type="EMBL" id="JBBUTH010000005">
    <property type="protein sequence ID" value="MEK8050834.1"/>
    <property type="molecule type" value="Genomic_DNA"/>
</dbReference>
<comment type="caution">
    <text evidence="1">The sequence shown here is derived from an EMBL/GenBank/DDBJ whole genome shotgun (WGS) entry which is preliminary data.</text>
</comment>
<proteinExistence type="predicted"/>